<evidence type="ECO:0000256" key="4">
    <source>
        <dbReference type="ARBA" id="ARBA00022801"/>
    </source>
</evidence>
<reference evidence="8 9" key="1">
    <citation type="submission" date="2018-02" db="EMBL/GenBank/DDBJ databases">
        <title>The genomes of Aspergillus section Nigri reveals drivers in fungal speciation.</title>
        <authorList>
            <consortium name="DOE Joint Genome Institute"/>
            <person name="Vesth T.C."/>
            <person name="Nybo J."/>
            <person name="Theobald S."/>
            <person name="Brandl J."/>
            <person name="Frisvad J.C."/>
            <person name="Nielsen K.F."/>
            <person name="Lyhne E.K."/>
            <person name="Kogle M.E."/>
            <person name="Kuo A."/>
            <person name="Riley R."/>
            <person name="Clum A."/>
            <person name="Nolan M."/>
            <person name="Lipzen A."/>
            <person name="Salamov A."/>
            <person name="Henrissat B."/>
            <person name="Wiebenga A."/>
            <person name="De vries R.P."/>
            <person name="Grigoriev I.V."/>
            <person name="Mortensen U.H."/>
            <person name="Andersen M.R."/>
            <person name="Baker S.E."/>
        </authorList>
    </citation>
    <scope>NUCLEOTIDE SEQUENCE [LARGE SCALE GENOMIC DNA]</scope>
    <source>
        <strain evidence="8 9">CBS 114.80</strain>
    </source>
</reference>
<keyword evidence="3" id="KW-0732">Signal</keyword>
<organism evidence="8 9">
    <name type="scientific">Aspergillus indologenus CBS 114.80</name>
    <dbReference type="NCBI Taxonomy" id="1450541"/>
    <lineage>
        <taxon>Eukaryota</taxon>
        <taxon>Fungi</taxon>
        <taxon>Dikarya</taxon>
        <taxon>Ascomycota</taxon>
        <taxon>Pezizomycotina</taxon>
        <taxon>Eurotiomycetes</taxon>
        <taxon>Eurotiomycetidae</taxon>
        <taxon>Eurotiales</taxon>
        <taxon>Aspergillaceae</taxon>
        <taxon>Aspergillus</taxon>
        <taxon>Aspergillus subgen. Circumdati</taxon>
    </lineage>
</organism>
<name>A0A2V5HP56_9EURO</name>
<keyword evidence="5" id="KW-0720">Serine protease</keyword>
<dbReference type="SUPFAM" id="SSF82171">
    <property type="entry name" value="DPP6 N-terminal domain-like"/>
    <property type="match status" value="1"/>
</dbReference>
<evidence type="ECO:0000313" key="8">
    <source>
        <dbReference type="EMBL" id="PYI26278.1"/>
    </source>
</evidence>
<dbReference type="FunFam" id="3.40.50.1820:FF:000028">
    <property type="entry name" value="S9 family peptidase"/>
    <property type="match status" value="1"/>
</dbReference>
<proteinExistence type="inferred from homology"/>
<evidence type="ECO:0000256" key="6">
    <source>
        <dbReference type="ARBA" id="ARBA00032829"/>
    </source>
</evidence>
<dbReference type="InterPro" id="IPR001375">
    <property type="entry name" value="Peptidase_S9_cat"/>
</dbReference>
<protein>
    <recommendedName>
        <fullName evidence="6">Dipeptidyl-peptidase V</fullName>
    </recommendedName>
</protein>
<gene>
    <name evidence="8" type="ORF">BP00DRAFT_430448</name>
</gene>
<sequence length="727" mass="79971">MTIRSMKFTPEVLLGAPRRSGPVPNASGTLAVYTQTTYSFESHSKTNEIRVLDIESGRSALITNDAGASCPQWLGDSNQLVWLKAKANGNTSFIVGDAREADKTYTAGTVPGPVSDLKVTVVEPGRIGFAVTGKANTDGTLYNPHDAKKPTSTGRLYTSLFVRHWDSYVEPQKNAIWYGLLQQAPLSPPTRQAGKYAVSGLTNLIQVCGLTGVESPIPPFGGTGDFDISPEAIVFVAKDPSLNPATHTSCSCYYCPMFSWTSVTAMETRVCAVKGLEGAMSSPVLTSDGSSIALLAMREDGYESDKRRILYVPNPWSGEMIEIFASPDGEGAWPLSPSGLTFAHDDKSLIVQVEETGRGVLYQLPLENVRHSTPDVLKKLTHSGFVTEVYPAAANSGKLLIASSSLVDNSKWSIIDPESPKDVRVISSIGRDGASFGLSPTQVDEIWYRGANDTPVHAWVVKPSDFKPGEKYPLAYLIHGGPQSAWCEQWSTRWNPAIFAEQGYVVVTPNPRGSTSYGQRFTDEIRNAWGSLPYVDLEKGFDYIAENLDYVDTSRAVALGASYGGYMVNWIQGHPLGRRFKALVTHDGVFSMNSMLASEELYFPLRDLKGPLWKVPENWERWDPSRHTANWQTPHLIIHNELDYRLTIAEGLAAFNVLQLQGVDSAFLTFPDENHWVLNPENSLMWHYTVLNWINKYTGLPAASSKYAEFSATKAPSMEKRLETVSL</sequence>
<dbReference type="EMBL" id="KZ825604">
    <property type="protein sequence ID" value="PYI26278.1"/>
    <property type="molecule type" value="Genomic_DNA"/>
</dbReference>
<evidence type="ECO:0000256" key="1">
    <source>
        <dbReference type="ARBA" id="ARBA00010040"/>
    </source>
</evidence>
<dbReference type="SUPFAM" id="SSF53474">
    <property type="entry name" value="alpha/beta-Hydrolases"/>
    <property type="match status" value="1"/>
</dbReference>
<dbReference type="PANTHER" id="PTHR42776">
    <property type="entry name" value="SERINE PEPTIDASE S9 FAMILY MEMBER"/>
    <property type="match status" value="1"/>
</dbReference>
<accession>A0A2V5HP56</accession>
<dbReference type="Pfam" id="PF00326">
    <property type="entry name" value="Peptidase_S9"/>
    <property type="match status" value="1"/>
</dbReference>
<evidence type="ECO:0000313" key="9">
    <source>
        <dbReference type="Proteomes" id="UP000248817"/>
    </source>
</evidence>
<evidence type="ECO:0000256" key="2">
    <source>
        <dbReference type="ARBA" id="ARBA00022670"/>
    </source>
</evidence>
<dbReference type="InterPro" id="IPR029058">
    <property type="entry name" value="AB_hydrolase_fold"/>
</dbReference>
<keyword evidence="9" id="KW-1185">Reference proteome</keyword>
<evidence type="ECO:0000256" key="3">
    <source>
        <dbReference type="ARBA" id="ARBA00022729"/>
    </source>
</evidence>
<evidence type="ECO:0000259" key="7">
    <source>
        <dbReference type="Pfam" id="PF00326"/>
    </source>
</evidence>
<keyword evidence="2" id="KW-0645">Protease</keyword>
<keyword evidence="4 8" id="KW-0378">Hydrolase</keyword>
<dbReference type="PANTHER" id="PTHR42776:SF13">
    <property type="entry name" value="DIPEPTIDYL-PEPTIDASE 5"/>
    <property type="match status" value="1"/>
</dbReference>
<dbReference type="Gene3D" id="3.40.50.1820">
    <property type="entry name" value="alpha/beta hydrolase"/>
    <property type="match status" value="1"/>
</dbReference>
<evidence type="ECO:0000256" key="5">
    <source>
        <dbReference type="ARBA" id="ARBA00022825"/>
    </source>
</evidence>
<dbReference type="GO" id="GO:0006508">
    <property type="term" value="P:proteolysis"/>
    <property type="evidence" value="ECO:0007669"/>
    <property type="project" value="UniProtKB-KW"/>
</dbReference>
<comment type="similarity">
    <text evidence="1">Belongs to the peptidase S9C family.</text>
</comment>
<dbReference type="GO" id="GO:0004252">
    <property type="term" value="F:serine-type endopeptidase activity"/>
    <property type="evidence" value="ECO:0007669"/>
    <property type="project" value="TreeGrafter"/>
</dbReference>
<dbReference type="AlphaFoldDB" id="A0A2V5HP56"/>
<dbReference type="Proteomes" id="UP000248817">
    <property type="component" value="Unassembled WGS sequence"/>
</dbReference>
<feature type="domain" description="Peptidase S9 prolyl oligopeptidase catalytic" evidence="7">
    <location>
        <begin position="490"/>
        <end position="699"/>
    </location>
</feature>